<gene>
    <name evidence="3" type="primary">IFT52</name>
    <name evidence="2" type="ORF">FOZ62_007111</name>
    <name evidence="3" type="ORF">FOZ63_000288</name>
</gene>
<dbReference type="PANTHER" id="PTHR12969:SF7">
    <property type="entry name" value="INTRAFLAGELLAR TRANSPORT PROTEIN 52 HOMOLOG"/>
    <property type="match status" value="1"/>
</dbReference>
<dbReference type="AlphaFoldDB" id="A0A7J6S1L4"/>
<keyword evidence="3" id="KW-0282">Flagellum</keyword>
<comment type="caution">
    <text evidence="3">The sequence shown here is derived from an EMBL/GenBank/DDBJ whole genome shotgun (WGS) entry which is preliminary data.</text>
</comment>
<dbReference type="GO" id="GO:0005929">
    <property type="term" value="C:cilium"/>
    <property type="evidence" value="ECO:0007669"/>
    <property type="project" value="TreeGrafter"/>
</dbReference>
<dbReference type="Proteomes" id="UP000574390">
    <property type="component" value="Unassembled WGS sequence"/>
</dbReference>
<evidence type="ECO:0000259" key="1">
    <source>
        <dbReference type="Pfam" id="PF23355"/>
    </source>
</evidence>
<dbReference type="GO" id="GO:0030992">
    <property type="term" value="C:intraciliary transport particle B"/>
    <property type="evidence" value="ECO:0007669"/>
    <property type="project" value="TreeGrafter"/>
</dbReference>
<protein>
    <submittedName>
        <fullName evidence="3">Intraflagellar transport protein 52</fullName>
    </submittedName>
</protein>
<dbReference type="Pfam" id="PF23355">
    <property type="entry name" value="IFT52_GIFT"/>
    <property type="match status" value="1"/>
</dbReference>
<dbReference type="GO" id="GO:0042073">
    <property type="term" value="P:intraciliary transport"/>
    <property type="evidence" value="ECO:0007669"/>
    <property type="project" value="TreeGrafter"/>
</dbReference>
<keyword evidence="3" id="KW-0966">Cell projection</keyword>
<dbReference type="Proteomes" id="UP000553632">
    <property type="component" value="Unassembled WGS sequence"/>
</dbReference>
<dbReference type="PANTHER" id="PTHR12969">
    <property type="entry name" value="NGD5/OSM-6/IFT52"/>
    <property type="match status" value="1"/>
</dbReference>
<proteinExistence type="predicted"/>
<name>A0A7J6S1L4_PEROL</name>
<dbReference type="EMBL" id="JABANO010021963">
    <property type="protein sequence ID" value="KAF4725930.1"/>
    <property type="molecule type" value="Genomic_DNA"/>
</dbReference>
<keyword evidence="3" id="KW-0969">Cilium</keyword>
<dbReference type="EMBL" id="JABANM010021193">
    <property type="protein sequence ID" value="KAF4721609.1"/>
    <property type="molecule type" value="Genomic_DNA"/>
</dbReference>
<evidence type="ECO:0000313" key="5">
    <source>
        <dbReference type="Proteomes" id="UP000574390"/>
    </source>
</evidence>
<organism evidence="3 4">
    <name type="scientific">Perkinsus olseni</name>
    <name type="common">Perkinsus atlanticus</name>
    <dbReference type="NCBI Taxonomy" id="32597"/>
    <lineage>
        <taxon>Eukaryota</taxon>
        <taxon>Sar</taxon>
        <taxon>Alveolata</taxon>
        <taxon>Perkinsozoa</taxon>
        <taxon>Perkinsea</taxon>
        <taxon>Perkinsida</taxon>
        <taxon>Perkinsidae</taxon>
        <taxon>Perkinsus</taxon>
    </lineage>
</organism>
<keyword evidence="4" id="KW-1185">Reference proteome</keyword>
<dbReference type="GO" id="GO:0060271">
    <property type="term" value="P:cilium assembly"/>
    <property type="evidence" value="ECO:0007669"/>
    <property type="project" value="TreeGrafter"/>
</dbReference>
<evidence type="ECO:0000313" key="2">
    <source>
        <dbReference type="EMBL" id="KAF4721609.1"/>
    </source>
</evidence>
<dbReference type="GO" id="GO:0005814">
    <property type="term" value="C:centriole"/>
    <property type="evidence" value="ECO:0007669"/>
    <property type="project" value="TreeGrafter"/>
</dbReference>
<dbReference type="OMA" id="HEFDINE"/>
<dbReference type="InterPro" id="IPR055458">
    <property type="entry name" value="IFT52_GIFT"/>
</dbReference>
<sequence>MSGCDGGGDVVVIKLLVGKTKDGLTLLKRMHKLKDLMLKNGWHVHHTNNSIITYDTLRGSNLVILPNPQCDFNLEEKDAVAKYINDGGSLLILSNEGGGDASGSINNILQDQYNININNDSLIRPVHHPMYHHPKEVIITVSGNIGSSGNKSVMTRRRSDDRHTSLCIIYPFGATLSSCSSAPPRNERATSPSTTGRILFHSGQLSYPMHRPLCLTTSSSSAAAAGGGGKVCVLGSHMLFTDEYIHREDNLILADNIISFLVEGTTSPQQPDLLFTIKGTVVAI</sequence>
<dbReference type="SUPFAM" id="SSF52317">
    <property type="entry name" value="Class I glutamine amidotransferase-like"/>
    <property type="match status" value="1"/>
</dbReference>
<dbReference type="InterPro" id="IPR029062">
    <property type="entry name" value="Class_I_gatase-like"/>
</dbReference>
<evidence type="ECO:0000313" key="3">
    <source>
        <dbReference type="EMBL" id="KAF4725930.1"/>
    </source>
</evidence>
<dbReference type="InterPro" id="IPR039975">
    <property type="entry name" value="IFT52"/>
</dbReference>
<accession>A0A7J6S1L4</accession>
<feature type="domain" description="IFT52 GIFT" evidence="1">
    <location>
        <begin position="27"/>
        <end position="264"/>
    </location>
</feature>
<reference evidence="4 5" key="1">
    <citation type="submission" date="2020-04" db="EMBL/GenBank/DDBJ databases">
        <title>Perkinsus olseni comparative genomics.</title>
        <authorList>
            <person name="Bogema D.R."/>
        </authorList>
    </citation>
    <scope>NUCLEOTIDE SEQUENCE [LARGE SCALE GENOMIC DNA]</scope>
    <source>
        <strain evidence="2">ATCC PRA-205</strain>
        <strain evidence="3 4">ATCC PRA-207</strain>
    </source>
</reference>
<evidence type="ECO:0000313" key="4">
    <source>
        <dbReference type="Proteomes" id="UP000553632"/>
    </source>
</evidence>